<gene>
    <name evidence="1" type="ORF">V7F78_01850</name>
</gene>
<evidence type="ECO:0000313" key="1">
    <source>
        <dbReference type="EMBL" id="MEH1545781.1"/>
    </source>
</evidence>
<evidence type="ECO:0000313" key="2">
    <source>
        <dbReference type="Proteomes" id="UP001309299"/>
    </source>
</evidence>
<dbReference type="Proteomes" id="UP001309299">
    <property type="component" value="Unassembled WGS sequence"/>
</dbReference>
<comment type="caution">
    <text evidence="1">The sequence shown here is derived from an EMBL/GenBank/DDBJ whole genome shotgun (WGS) entry which is preliminary data.</text>
</comment>
<organism evidence="1 2">
    <name type="scientific">Cutibacterium avidum</name>
    <dbReference type="NCBI Taxonomy" id="33010"/>
    <lineage>
        <taxon>Bacteria</taxon>
        <taxon>Bacillati</taxon>
        <taxon>Actinomycetota</taxon>
        <taxon>Actinomycetes</taxon>
        <taxon>Propionibacteriales</taxon>
        <taxon>Propionibacteriaceae</taxon>
        <taxon>Cutibacterium</taxon>
    </lineage>
</organism>
<dbReference type="EMBL" id="JBAKUA010000002">
    <property type="protein sequence ID" value="MEH1545781.1"/>
    <property type="molecule type" value="Genomic_DNA"/>
</dbReference>
<name>A0AB35XFC8_9ACTN</name>
<reference evidence="1" key="1">
    <citation type="submission" date="2024-02" db="EMBL/GenBank/DDBJ databases">
        <title>Bacterial skin colonization with Propionibacterium avidum as a risk factor for Periprosthetic Joint Infections - a single-center prospective study.</title>
        <authorList>
            <person name="Achermann Y."/>
        </authorList>
    </citation>
    <scope>NUCLEOTIDE SEQUENCE</scope>
    <source>
        <strain evidence="1">PAVI-2017310195</strain>
    </source>
</reference>
<dbReference type="AlphaFoldDB" id="A0AB35XFC8"/>
<proteinExistence type="predicted"/>
<sequence length="167" mass="17078">MLHVPCRVGVAGFEEGLDLVEQCRFDEGLVGSGVECSFVADDPGVVGVGQQLVQRVAAEWFGGALRRRDSEESAGGEVAQQLDDGGLASCVGLECPSDQRRTLGVDLDGADFPSLVVGAADVEVADGGSHGGAALGDLLRHALGDFGGQVAAVELRDGGHDAVDKHP</sequence>
<protein>
    <submittedName>
        <fullName evidence="1">Uncharacterized protein</fullName>
    </submittedName>
</protein>
<accession>A0AB35XFC8</accession>